<accession>A0A7S3XJ37</accession>
<dbReference type="AlphaFoldDB" id="A0A7S3XJ37"/>
<evidence type="ECO:0008006" key="2">
    <source>
        <dbReference type="Google" id="ProtNLM"/>
    </source>
</evidence>
<dbReference type="EMBL" id="HBIU01001087">
    <property type="protein sequence ID" value="CAE0620103.1"/>
    <property type="molecule type" value="Transcribed_RNA"/>
</dbReference>
<dbReference type="Gene3D" id="3.90.1200.10">
    <property type="match status" value="1"/>
</dbReference>
<proteinExistence type="predicted"/>
<name>A0A7S3XJ37_HETAK</name>
<dbReference type="SUPFAM" id="SSF56112">
    <property type="entry name" value="Protein kinase-like (PK-like)"/>
    <property type="match status" value="1"/>
</dbReference>
<organism evidence="1">
    <name type="scientific">Heterosigma akashiwo</name>
    <name type="common">Chromophytic alga</name>
    <name type="synonym">Heterosigma carterae</name>
    <dbReference type="NCBI Taxonomy" id="2829"/>
    <lineage>
        <taxon>Eukaryota</taxon>
        <taxon>Sar</taxon>
        <taxon>Stramenopiles</taxon>
        <taxon>Ochrophyta</taxon>
        <taxon>Raphidophyceae</taxon>
        <taxon>Chattonellales</taxon>
        <taxon>Chattonellaceae</taxon>
        <taxon>Heterosigma</taxon>
    </lineage>
</organism>
<evidence type="ECO:0000313" key="1">
    <source>
        <dbReference type="EMBL" id="CAE0620103.1"/>
    </source>
</evidence>
<protein>
    <recommendedName>
        <fullName evidence="2">Aminoglycoside phosphotransferase domain-containing protein</fullName>
    </recommendedName>
</protein>
<dbReference type="InterPro" id="IPR011009">
    <property type="entry name" value="Kinase-like_dom_sf"/>
</dbReference>
<reference evidence="1" key="1">
    <citation type="submission" date="2021-01" db="EMBL/GenBank/DDBJ databases">
        <authorList>
            <person name="Corre E."/>
            <person name="Pelletier E."/>
            <person name="Niang G."/>
            <person name="Scheremetjew M."/>
            <person name="Finn R."/>
            <person name="Kale V."/>
            <person name="Holt S."/>
            <person name="Cochrane G."/>
            <person name="Meng A."/>
            <person name="Brown T."/>
            <person name="Cohen L."/>
        </authorList>
    </citation>
    <scope>NUCLEOTIDE SEQUENCE</scope>
    <source>
        <strain evidence="1">CCMP3107</strain>
    </source>
</reference>
<gene>
    <name evidence="1" type="ORF">HAKA00212_LOCUS342</name>
</gene>
<sequence>MAGFISEELSPAYNDNYATIVHGDYKAMNVFLPTMTDEREDEAHPIIIDFASTGVGLGMSDVAMHITHALDPEHLVNGGEEAMVDGYLEALGEALPEGCSYPREVALRHYRLAVVDYFRFIMGRLWKGATLETFEKRKSSKNTVYVNRSVGAAVNFIERADRYLSEFEEERREKQERLLEGDFQAEEYLAAPQS</sequence>